<proteinExistence type="predicted"/>
<dbReference type="PANTHER" id="PTHR24238">
    <property type="entry name" value="G-PROTEIN COUPLED RECEPTOR"/>
    <property type="match status" value="1"/>
</dbReference>
<accession>G0P7D7</accession>
<dbReference type="Proteomes" id="UP000008068">
    <property type="component" value="Unassembled WGS sequence"/>
</dbReference>
<keyword evidence="11" id="KW-1185">Reference proteome</keyword>
<dbReference type="PRINTS" id="PR00237">
    <property type="entry name" value="GPCRRHODOPSN"/>
</dbReference>
<dbReference type="Pfam" id="PF00001">
    <property type="entry name" value="7tm_1"/>
    <property type="match status" value="1"/>
</dbReference>
<dbReference type="PROSITE" id="PS50262">
    <property type="entry name" value="G_PROTEIN_RECEP_F1_2"/>
    <property type="match status" value="1"/>
</dbReference>
<evidence type="ECO:0000256" key="4">
    <source>
        <dbReference type="ARBA" id="ARBA00023040"/>
    </source>
</evidence>
<evidence type="ECO:0000259" key="9">
    <source>
        <dbReference type="PROSITE" id="PS50262"/>
    </source>
</evidence>
<evidence type="ECO:0000313" key="10">
    <source>
        <dbReference type="EMBL" id="EGT46914.1"/>
    </source>
</evidence>
<dbReference type="GO" id="GO:0008188">
    <property type="term" value="F:neuropeptide receptor activity"/>
    <property type="evidence" value="ECO:0007669"/>
    <property type="project" value="TreeGrafter"/>
</dbReference>
<evidence type="ECO:0000256" key="1">
    <source>
        <dbReference type="ARBA" id="ARBA00004141"/>
    </source>
</evidence>
<evidence type="ECO:0000256" key="7">
    <source>
        <dbReference type="ARBA" id="ARBA00023224"/>
    </source>
</evidence>
<dbReference type="InterPro" id="IPR017452">
    <property type="entry name" value="GPCR_Rhodpsn_7TM"/>
</dbReference>
<feature type="non-terminal residue" evidence="10">
    <location>
        <position position="1"/>
    </location>
</feature>
<keyword evidence="5 8" id="KW-0472">Membrane</keyword>
<dbReference type="HOGENOM" id="CLU_3112302_0_0_1"/>
<comment type="subcellular location">
    <subcellularLocation>
        <location evidence="1">Membrane</location>
        <topology evidence="1">Multi-pass membrane protein</topology>
    </subcellularLocation>
</comment>
<dbReference type="GO" id="GO:0005886">
    <property type="term" value="C:plasma membrane"/>
    <property type="evidence" value="ECO:0007669"/>
    <property type="project" value="TreeGrafter"/>
</dbReference>
<evidence type="ECO:0000256" key="5">
    <source>
        <dbReference type="ARBA" id="ARBA00023136"/>
    </source>
</evidence>
<evidence type="ECO:0000313" key="11">
    <source>
        <dbReference type="Proteomes" id="UP000008068"/>
    </source>
</evidence>
<dbReference type="SUPFAM" id="SSF81321">
    <property type="entry name" value="Family A G protein-coupled receptor-like"/>
    <property type="match status" value="1"/>
</dbReference>
<name>G0P7D7_CAEBE</name>
<dbReference type="PANTHER" id="PTHR24238:SF77">
    <property type="entry name" value="NEUROPEPTIDE RECEPTOR 22"/>
    <property type="match status" value="1"/>
</dbReference>
<dbReference type="eggNOG" id="KOG4219">
    <property type="taxonomic scope" value="Eukaryota"/>
</dbReference>
<gene>
    <name evidence="10" type="ORF">CAEBREN_28665</name>
</gene>
<evidence type="ECO:0000256" key="2">
    <source>
        <dbReference type="ARBA" id="ARBA00022692"/>
    </source>
</evidence>
<organism evidence="11">
    <name type="scientific">Caenorhabditis brenneri</name>
    <name type="common">Nematode worm</name>
    <dbReference type="NCBI Taxonomy" id="135651"/>
    <lineage>
        <taxon>Eukaryota</taxon>
        <taxon>Metazoa</taxon>
        <taxon>Ecdysozoa</taxon>
        <taxon>Nematoda</taxon>
        <taxon>Chromadorea</taxon>
        <taxon>Rhabditida</taxon>
        <taxon>Rhabditina</taxon>
        <taxon>Rhabditomorpha</taxon>
        <taxon>Rhabditoidea</taxon>
        <taxon>Rhabditidae</taxon>
        <taxon>Peloderinae</taxon>
        <taxon>Caenorhabditis</taxon>
    </lineage>
</organism>
<sequence>ALCILFYSILCVLCVYGNVLVILVIVYFKRLRTATNILILNLAVGEFFVSI</sequence>
<dbReference type="InterPro" id="IPR000276">
    <property type="entry name" value="GPCR_Rhodpsn"/>
</dbReference>
<dbReference type="Gene3D" id="1.20.1070.10">
    <property type="entry name" value="Rhodopsin 7-helix transmembrane proteins"/>
    <property type="match status" value="1"/>
</dbReference>
<dbReference type="InParanoid" id="G0P7D7"/>
<reference evidence="11" key="1">
    <citation type="submission" date="2011-07" db="EMBL/GenBank/DDBJ databases">
        <authorList>
            <consortium name="Caenorhabditis brenneri Sequencing and Analysis Consortium"/>
            <person name="Wilson R.K."/>
        </authorList>
    </citation>
    <scope>NUCLEOTIDE SEQUENCE [LARGE SCALE GENOMIC DNA]</scope>
    <source>
        <strain evidence="11">PB2801</strain>
    </source>
</reference>
<keyword evidence="6" id="KW-0675">Receptor</keyword>
<feature type="transmembrane region" description="Helical" evidence="8">
    <location>
        <begin position="6"/>
        <end position="28"/>
    </location>
</feature>
<keyword evidence="7" id="KW-0807">Transducer</keyword>
<keyword evidence="4" id="KW-0297">G-protein coupled receptor</keyword>
<dbReference type="OrthoDB" id="9445642at2759"/>
<dbReference type="EMBL" id="GL380112">
    <property type="protein sequence ID" value="EGT46914.1"/>
    <property type="molecule type" value="Genomic_DNA"/>
</dbReference>
<evidence type="ECO:0000256" key="6">
    <source>
        <dbReference type="ARBA" id="ARBA00023170"/>
    </source>
</evidence>
<keyword evidence="2 8" id="KW-0812">Transmembrane</keyword>
<dbReference type="AlphaFoldDB" id="G0P7D7"/>
<protein>
    <recommendedName>
        <fullName evidence="9">G-protein coupled receptors family 1 profile domain-containing protein</fullName>
    </recommendedName>
</protein>
<keyword evidence="3 8" id="KW-1133">Transmembrane helix</keyword>
<feature type="domain" description="G-protein coupled receptors family 1 profile" evidence="9">
    <location>
        <begin position="17"/>
        <end position="51"/>
    </location>
</feature>
<evidence type="ECO:0000256" key="3">
    <source>
        <dbReference type="ARBA" id="ARBA00022989"/>
    </source>
</evidence>
<dbReference type="STRING" id="135651.G0P7D7"/>
<evidence type="ECO:0000256" key="8">
    <source>
        <dbReference type="SAM" id="Phobius"/>
    </source>
</evidence>